<dbReference type="PROSITE" id="PS50123">
    <property type="entry name" value="CHER"/>
    <property type="match status" value="1"/>
</dbReference>
<evidence type="ECO:0000256" key="3">
    <source>
        <dbReference type="ARBA" id="ARBA00022691"/>
    </source>
</evidence>
<reference evidence="7" key="2">
    <citation type="submission" date="2021-02" db="EMBL/GenBank/DDBJ databases">
        <title>Sulfurospirillum tamanensis sp. nov.</title>
        <authorList>
            <person name="Merkel A.Y."/>
        </authorList>
    </citation>
    <scope>NUCLEOTIDE SEQUENCE [LARGE SCALE GENOMIC DNA]</scope>
    <source>
        <strain evidence="7">T05b</strain>
    </source>
</reference>
<evidence type="ECO:0000313" key="6">
    <source>
        <dbReference type="EMBL" id="MBN2965090.1"/>
    </source>
</evidence>
<gene>
    <name evidence="6" type="ORF">JWV37_09880</name>
</gene>
<comment type="caution">
    <text evidence="6">The sequence shown here is derived from an EMBL/GenBank/DDBJ whole genome shotgun (WGS) entry which is preliminary data.</text>
</comment>
<dbReference type="SUPFAM" id="SSF47757">
    <property type="entry name" value="Chemotaxis receptor methyltransferase CheR, N-terminal domain"/>
    <property type="match status" value="1"/>
</dbReference>
<accession>A0ABS2WU19</accession>
<sequence>MFFFRKKSKEPQDAPASSPKPVFDERNLEALLHYVEHYSGVNLTPKKEVLKQRLILFCENNGLIGFDDLFTKIQADASLRQNLINLITVNETYFYRETIQLEAAVAWLKERGGKARVLSAPCASGEEVYSLSMLASQSGFAPYTLSILGIDINSEAIQKAQKGIFSERSLHRLDEELKSTYFMKIAGEYTIVRSRFAGVDFQVLNIFDDAFLRLEPFDIIFSRNMMIYFDDVFKQKTVERFHKLLKNGGRLYTGHADLVPSTPLFTKVTQGRLSYYEKV</sequence>
<dbReference type="InterPro" id="IPR000780">
    <property type="entry name" value="CheR_MeTrfase"/>
</dbReference>
<dbReference type="SUPFAM" id="SSF53335">
    <property type="entry name" value="S-adenosyl-L-methionine-dependent methyltransferases"/>
    <property type="match status" value="1"/>
</dbReference>
<dbReference type="Proteomes" id="UP000703590">
    <property type="component" value="Unassembled WGS sequence"/>
</dbReference>
<keyword evidence="3" id="KW-0949">S-adenosyl-L-methionine</keyword>
<dbReference type="InterPro" id="IPR050903">
    <property type="entry name" value="Bact_Chemotaxis_MeTrfase"/>
</dbReference>
<dbReference type="PANTHER" id="PTHR24422">
    <property type="entry name" value="CHEMOTAXIS PROTEIN METHYLTRANSFERASE"/>
    <property type="match status" value="1"/>
</dbReference>
<evidence type="ECO:0000259" key="5">
    <source>
        <dbReference type="PROSITE" id="PS50123"/>
    </source>
</evidence>
<reference evidence="6 7" key="1">
    <citation type="submission" date="2021-02" db="EMBL/GenBank/DDBJ databases">
        <title>Sulfurospirillum tamanensis sp. nov.</title>
        <authorList>
            <person name="Frolova A."/>
            <person name="Merkel A."/>
            <person name="Slobodkin A."/>
        </authorList>
    </citation>
    <scope>NUCLEOTIDE SEQUENCE [LARGE SCALE GENOMIC DNA]</scope>
    <source>
        <strain evidence="6 7">T05b</strain>
    </source>
</reference>
<keyword evidence="7" id="KW-1185">Reference proteome</keyword>
<proteinExistence type="predicted"/>
<name>A0ABS2WU19_9BACT</name>
<dbReference type="PANTHER" id="PTHR24422:SF19">
    <property type="entry name" value="CHEMOTAXIS PROTEIN METHYLTRANSFERASE"/>
    <property type="match status" value="1"/>
</dbReference>
<reference evidence="6 7" key="3">
    <citation type="submission" date="2021-02" db="EMBL/GenBank/DDBJ databases">
        <authorList>
            <person name="Merkel A.Y."/>
        </authorList>
    </citation>
    <scope>NUCLEOTIDE SEQUENCE [LARGE SCALE GENOMIC DNA]</scope>
    <source>
        <strain evidence="6 7">T05b</strain>
    </source>
</reference>
<evidence type="ECO:0000313" key="7">
    <source>
        <dbReference type="Proteomes" id="UP000703590"/>
    </source>
</evidence>
<keyword evidence="2" id="KW-0808">Transferase</keyword>
<dbReference type="Gene3D" id="3.40.50.150">
    <property type="entry name" value="Vaccinia Virus protein VP39"/>
    <property type="match status" value="1"/>
</dbReference>
<organism evidence="6 7">
    <name type="scientific">Sulfurospirillum tamanense</name>
    <dbReference type="NCBI Taxonomy" id="2813362"/>
    <lineage>
        <taxon>Bacteria</taxon>
        <taxon>Pseudomonadati</taxon>
        <taxon>Campylobacterota</taxon>
        <taxon>Epsilonproteobacteria</taxon>
        <taxon>Campylobacterales</taxon>
        <taxon>Sulfurospirillaceae</taxon>
        <taxon>Sulfurospirillum</taxon>
    </lineage>
</organism>
<feature type="domain" description="CheR-type methyltransferase" evidence="5">
    <location>
        <begin position="16"/>
        <end position="279"/>
    </location>
</feature>
<evidence type="ECO:0000256" key="4">
    <source>
        <dbReference type="SAM" id="MobiDB-lite"/>
    </source>
</evidence>
<evidence type="ECO:0000256" key="1">
    <source>
        <dbReference type="ARBA" id="ARBA00022603"/>
    </source>
</evidence>
<protein>
    <submittedName>
        <fullName evidence="6">Protein-glutamate O-methyltransferase CheR</fullName>
    </submittedName>
</protein>
<evidence type="ECO:0000256" key="2">
    <source>
        <dbReference type="ARBA" id="ARBA00022679"/>
    </source>
</evidence>
<dbReference type="Pfam" id="PF01739">
    <property type="entry name" value="CheR"/>
    <property type="match status" value="1"/>
</dbReference>
<dbReference type="InterPro" id="IPR029063">
    <property type="entry name" value="SAM-dependent_MTases_sf"/>
</dbReference>
<keyword evidence="1" id="KW-0489">Methyltransferase</keyword>
<dbReference type="InterPro" id="IPR022642">
    <property type="entry name" value="CheR_C"/>
</dbReference>
<dbReference type="CDD" id="cd02440">
    <property type="entry name" value="AdoMet_MTases"/>
    <property type="match status" value="1"/>
</dbReference>
<dbReference type="EMBL" id="JAFHKK010000024">
    <property type="protein sequence ID" value="MBN2965090.1"/>
    <property type="molecule type" value="Genomic_DNA"/>
</dbReference>
<dbReference type="RefSeq" id="WP_205459638.1">
    <property type="nucleotide sequence ID" value="NZ_JAFHKK010000024.1"/>
</dbReference>
<dbReference type="SMART" id="SM00138">
    <property type="entry name" value="MeTrc"/>
    <property type="match status" value="1"/>
</dbReference>
<feature type="region of interest" description="Disordered" evidence="4">
    <location>
        <begin position="1"/>
        <end position="21"/>
    </location>
</feature>
<dbReference type="PRINTS" id="PR00996">
    <property type="entry name" value="CHERMTFRASE"/>
</dbReference>